<comment type="caution">
    <text evidence="4">The sequence shown here is derived from an EMBL/GenBank/DDBJ whole genome shotgun (WGS) entry which is preliminary data.</text>
</comment>
<keyword evidence="5" id="KW-1185">Reference proteome</keyword>
<gene>
    <name evidence="4" type="ORF">FJO69_02270</name>
</gene>
<comment type="function">
    <text evidence="2">Binds to DNA and alters its conformation. May be involved in regulation of gene expression, nucleoid organization and DNA protection.</text>
</comment>
<feature type="coiled-coil region" evidence="3">
    <location>
        <begin position="3"/>
        <end position="33"/>
    </location>
</feature>
<evidence type="ECO:0000313" key="5">
    <source>
        <dbReference type="Proteomes" id="UP000319776"/>
    </source>
</evidence>
<dbReference type="GO" id="GO:0043590">
    <property type="term" value="C:bacterial nucleoid"/>
    <property type="evidence" value="ECO:0007669"/>
    <property type="project" value="UniProtKB-UniRule"/>
</dbReference>
<protein>
    <recommendedName>
        <fullName evidence="2">Nucleoid-associated protein FJO69_02270</fullName>
    </recommendedName>
</protein>
<keyword evidence="3" id="KW-0175">Coiled coil</keyword>
<dbReference type="OrthoDB" id="399030at2"/>
<comment type="subunit">
    <text evidence="2">Homodimer.</text>
</comment>
<dbReference type="PANTHER" id="PTHR33449:SF1">
    <property type="entry name" value="NUCLEOID-ASSOCIATED PROTEIN YBAB"/>
    <property type="match status" value="1"/>
</dbReference>
<dbReference type="Pfam" id="PF02575">
    <property type="entry name" value="YbaB_DNA_bd"/>
    <property type="match status" value="1"/>
</dbReference>
<comment type="subcellular location">
    <subcellularLocation>
        <location evidence="2">Cytoplasm</location>
        <location evidence="2">Nucleoid</location>
    </subcellularLocation>
</comment>
<reference evidence="4 5" key="1">
    <citation type="submission" date="2019-06" db="EMBL/GenBank/DDBJ databases">
        <title>Mycoplasma falconis type strain whole genome sequence.</title>
        <authorList>
            <person name="Spergser J."/>
        </authorList>
    </citation>
    <scope>NUCLEOTIDE SEQUENCE [LARGE SCALE GENOMIC DNA]</scope>
    <source>
        <strain evidence="4 5">ATCC 51372</strain>
    </source>
</reference>
<dbReference type="EMBL" id="VFSS01000007">
    <property type="protein sequence ID" value="TPE57217.1"/>
    <property type="molecule type" value="Genomic_DNA"/>
</dbReference>
<evidence type="ECO:0000256" key="2">
    <source>
        <dbReference type="HAMAP-Rule" id="MF_00274"/>
    </source>
</evidence>
<dbReference type="NCBIfam" id="TIGR00103">
    <property type="entry name" value="DNA_YbaB_EbfC"/>
    <property type="match status" value="1"/>
</dbReference>
<comment type="similarity">
    <text evidence="2">Belongs to the YbaB/EbfC family.</text>
</comment>
<dbReference type="HAMAP" id="MF_00274">
    <property type="entry name" value="DNA_YbaB_EbfC"/>
    <property type="match status" value="1"/>
</dbReference>
<dbReference type="Gene3D" id="3.30.1310.10">
    <property type="entry name" value="Nucleoid-associated protein YbaB-like domain"/>
    <property type="match status" value="1"/>
</dbReference>
<keyword evidence="2" id="KW-0963">Cytoplasm</keyword>
<proteinExistence type="inferred from homology"/>
<dbReference type="AlphaFoldDB" id="A0A501XA22"/>
<sequence length="101" mass="11301">MNMNNMQDLLKKAKKMQAEMEQQESAIAEQEFIVEKQGIKVVLTGNRRIKEIQINEALIDPDDPELVQDLVMLAVNEGLAKIDETYDSLTSKFGGAGGFPF</sequence>
<dbReference type="GO" id="GO:0005829">
    <property type="term" value="C:cytosol"/>
    <property type="evidence" value="ECO:0007669"/>
    <property type="project" value="TreeGrafter"/>
</dbReference>
<organism evidence="4 5">
    <name type="scientific">[Mycoplasma] falconis</name>
    <dbReference type="NCBI Taxonomy" id="92403"/>
    <lineage>
        <taxon>Bacteria</taxon>
        <taxon>Bacillati</taxon>
        <taxon>Mycoplasmatota</taxon>
        <taxon>Mycoplasmoidales</taxon>
        <taxon>Metamycoplasmataceae</taxon>
        <taxon>Metamycoplasma</taxon>
    </lineage>
</organism>
<dbReference type="Proteomes" id="UP000319776">
    <property type="component" value="Unassembled WGS sequence"/>
</dbReference>
<evidence type="ECO:0000256" key="3">
    <source>
        <dbReference type="SAM" id="Coils"/>
    </source>
</evidence>
<dbReference type="InterPro" id="IPR004401">
    <property type="entry name" value="YbaB/EbfC"/>
</dbReference>
<dbReference type="PIRSF" id="PIRSF004555">
    <property type="entry name" value="UCP004555"/>
    <property type="match status" value="1"/>
</dbReference>
<dbReference type="PANTHER" id="PTHR33449">
    <property type="entry name" value="NUCLEOID-ASSOCIATED PROTEIN YBAB"/>
    <property type="match status" value="1"/>
</dbReference>
<dbReference type="InterPro" id="IPR036894">
    <property type="entry name" value="YbaB-like_sf"/>
</dbReference>
<evidence type="ECO:0000256" key="1">
    <source>
        <dbReference type="ARBA" id="ARBA00023125"/>
    </source>
</evidence>
<dbReference type="SUPFAM" id="SSF82607">
    <property type="entry name" value="YbaB-like"/>
    <property type="match status" value="1"/>
</dbReference>
<dbReference type="GO" id="GO:0003677">
    <property type="term" value="F:DNA binding"/>
    <property type="evidence" value="ECO:0007669"/>
    <property type="project" value="UniProtKB-UniRule"/>
</dbReference>
<evidence type="ECO:0000313" key="4">
    <source>
        <dbReference type="EMBL" id="TPE57217.1"/>
    </source>
</evidence>
<name>A0A501XA22_9BACT</name>
<accession>A0A501XA22</accession>
<dbReference type="RefSeq" id="WP_140781422.1">
    <property type="nucleotide sequence ID" value="NZ_VFSS01000007.1"/>
</dbReference>
<keyword evidence="1 2" id="KW-0238">DNA-binding</keyword>